<sequence>MKFLTADVLKDMLRAANNYLKLNIKKINALNVFPVPDGDTGTNMSATLDSSIKEINGKVFETVDELMNTVAFGSLKGARGNSGVILSQLLRGFAKELKGKEVLDIPTFVACLKSASASAYRAVMKPTEGTMLTVARGIAEDVEKEVLSNSVSEIEELLEICVLSGKKWLSKTPEMLPILKEANVVDSGGMGLVVIFEGMYKFLKEGISFEDVQEEEAYKVASVKTEEIKFTYCTEFFITGLKKNIEDEFKQYLQTVGDSIIVIQDGEILKTHVHTNSPGKVIERALKYGELINIKIDNMKYQHQEFVKAETDQRNNENIEDEIITKEYGFVAVSQGEGFNEILKGLGVDYIIEGGQTMNPSADDFISAIKNVPAKNIFVFPNNKNVIMSAELSLQLINTKKNIKVVKTNNIPECIAALIRFDINSDVETNIKRMQEAINSIKVAEVTQAVRDTKINGFKIKEGDFIGISKKEIIQSGKDLIEVAISCVKKIVDDSTQILSIYYGKNVNSDDVQKLVDELKAEYPQIDIESYESGNDIYHFIIVAEM</sequence>
<dbReference type="InterPro" id="IPR004007">
    <property type="entry name" value="DhaL_dom"/>
</dbReference>
<dbReference type="GO" id="GO:0004371">
    <property type="term" value="F:glycerone kinase activity"/>
    <property type="evidence" value="ECO:0007669"/>
    <property type="project" value="InterPro"/>
</dbReference>
<evidence type="ECO:0000313" key="2">
    <source>
        <dbReference type="EMBL" id="ABP67373.1"/>
    </source>
</evidence>
<protein>
    <submittedName>
        <fullName evidence="2">Dak phosphatase</fullName>
    </submittedName>
</protein>
<organism evidence="2 3">
    <name type="scientific">Caldicellulosiruptor saccharolyticus (strain ATCC 43494 / DSM 8903 / Tp8T 6331)</name>
    <dbReference type="NCBI Taxonomy" id="351627"/>
    <lineage>
        <taxon>Bacteria</taxon>
        <taxon>Bacillati</taxon>
        <taxon>Bacillota</taxon>
        <taxon>Bacillota incertae sedis</taxon>
        <taxon>Caldicellulosiruptorales</taxon>
        <taxon>Caldicellulosiruptoraceae</taxon>
        <taxon>Caldicellulosiruptor</taxon>
    </lineage>
</organism>
<feature type="domain" description="DhaL" evidence="1">
    <location>
        <begin position="7"/>
        <end position="201"/>
    </location>
</feature>
<dbReference type="GO" id="GO:0006071">
    <property type="term" value="P:glycerol metabolic process"/>
    <property type="evidence" value="ECO:0007669"/>
    <property type="project" value="InterPro"/>
</dbReference>
<evidence type="ECO:0000313" key="3">
    <source>
        <dbReference type="Proteomes" id="UP000000256"/>
    </source>
</evidence>
<dbReference type="InterPro" id="IPR050270">
    <property type="entry name" value="DegV_domain_contain"/>
</dbReference>
<dbReference type="InterPro" id="IPR036117">
    <property type="entry name" value="DhaL_dom_sf"/>
</dbReference>
<dbReference type="Pfam" id="PF21645">
    <property type="entry name" value="FakA-like_M"/>
    <property type="match status" value="1"/>
</dbReference>
<dbReference type="PANTHER" id="PTHR33434">
    <property type="entry name" value="DEGV DOMAIN-CONTAINING PROTEIN DR_1986-RELATED"/>
    <property type="match status" value="1"/>
</dbReference>
<evidence type="ECO:0000259" key="1">
    <source>
        <dbReference type="PROSITE" id="PS51480"/>
    </source>
</evidence>
<dbReference type="eggNOG" id="COG1461">
    <property type="taxonomic scope" value="Bacteria"/>
</dbReference>
<dbReference type="STRING" id="351627.Csac_1788"/>
<dbReference type="AlphaFoldDB" id="A4XKD8"/>
<dbReference type="NCBIfam" id="TIGR03599">
    <property type="entry name" value="YloV"/>
    <property type="match status" value="1"/>
</dbReference>
<dbReference type="KEGG" id="csc:Csac_1788"/>
<dbReference type="PROSITE" id="PS51480">
    <property type="entry name" value="DHAL"/>
    <property type="match status" value="1"/>
</dbReference>
<name>A4XKD8_CALS8</name>
<dbReference type="Proteomes" id="UP000000256">
    <property type="component" value="Chromosome"/>
</dbReference>
<dbReference type="InterPro" id="IPR019986">
    <property type="entry name" value="YloV-like"/>
</dbReference>
<dbReference type="EMBL" id="CP000679">
    <property type="protein sequence ID" value="ABP67373.1"/>
    <property type="molecule type" value="Genomic_DNA"/>
</dbReference>
<gene>
    <name evidence="2" type="ordered locus">Csac_1788</name>
</gene>
<dbReference type="PANTHER" id="PTHR33434:SF4">
    <property type="entry name" value="PHOSPHATASE PROTEIN"/>
    <property type="match status" value="1"/>
</dbReference>
<accession>A4XKD8</accession>
<dbReference type="SMART" id="SM01120">
    <property type="entry name" value="Dak2"/>
    <property type="match status" value="1"/>
</dbReference>
<dbReference type="Gene3D" id="1.25.40.340">
    <property type="match status" value="1"/>
</dbReference>
<proteinExistence type="predicted"/>
<dbReference type="Pfam" id="PF13684">
    <property type="entry name" value="FakA-like_C"/>
    <property type="match status" value="1"/>
</dbReference>
<dbReference type="HOGENOM" id="CLU_017496_1_0_9"/>
<dbReference type="OrthoDB" id="9760324at2"/>
<dbReference type="Pfam" id="PF02734">
    <property type="entry name" value="Dak2"/>
    <property type="match status" value="1"/>
</dbReference>
<keyword evidence="3" id="KW-1185">Reference proteome</keyword>
<dbReference type="InterPro" id="IPR033470">
    <property type="entry name" value="FakA-like_C"/>
</dbReference>
<dbReference type="SUPFAM" id="SSF101473">
    <property type="entry name" value="DhaL-like"/>
    <property type="match status" value="1"/>
</dbReference>
<reference evidence="2 3" key="1">
    <citation type="journal article" date="2008" name="Appl. Environ. Microbiol.">
        <title>Hydrogenomics of the extremely thermophilic bacterium Caldicellulosiruptor saccharolyticus.</title>
        <authorList>
            <person name="van de Werken H.J."/>
            <person name="Verhaart M.R."/>
            <person name="VanFossen A.L."/>
            <person name="Willquist K."/>
            <person name="Lewis D.L."/>
            <person name="Nichols J.D."/>
            <person name="Goorissen H.P."/>
            <person name="Mongodin E.F."/>
            <person name="Nelson K.E."/>
            <person name="van Niel E.W."/>
            <person name="Stams A.J."/>
            <person name="Ward D.E."/>
            <person name="de Vos W.M."/>
            <person name="van der Oost J."/>
            <person name="Kelly R.M."/>
            <person name="Kengen S.W."/>
        </authorList>
    </citation>
    <scope>NUCLEOTIDE SEQUENCE [LARGE SCALE GENOMIC DNA]</scope>
    <source>
        <strain evidence="3">ATCC 43494 / DSM 8903 / Tp8T 6331</strain>
    </source>
</reference>
<dbReference type="SMART" id="SM01121">
    <property type="entry name" value="Dak1_2"/>
    <property type="match status" value="1"/>
</dbReference>
<dbReference type="InterPro" id="IPR048394">
    <property type="entry name" value="FakA-like_M"/>
</dbReference>
<dbReference type="RefSeq" id="WP_011917307.1">
    <property type="nucleotide sequence ID" value="NC_009437.1"/>
</dbReference>